<dbReference type="Pfam" id="PF00696">
    <property type="entry name" value="AA_kinase"/>
    <property type="match status" value="1"/>
</dbReference>
<gene>
    <name evidence="8" type="ORF">GCM10010411_12450</name>
</gene>
<proteinExistence type="predicted"/>
<evidence type="ECO:0000256" key="3">
    <source>
        <dbReference type="ARBA" id="ARBA00022741"/>
    </source>
</evidence>
<dbReference type="RefSeq" id="WP_344538467.1">
    <property type="nucleotide sequence ID" value="NZ_BAAATD010000001.1"/>
</dbReference>
<accession>A0ABP6BQB8</accession>
<dbReference type="Gene3D" id="3.40.1160.10">
    <property type="entry name" value="Acetylglutamate kinase-like"/>
    <property type="match status" value="1"/>
</dbReference>
<dbReference type="EMBL" id="BAAATD010000001">
    <property type="protein sequence ID" value="GAA2581382.1"/>
    <property type="molecule type" value="Genomic_DNA"/>
</dbReference>
<reference evidence="9" key="1">
    <citation type="journal article" date="2019" name="Int. J. Syst. Evol. Microbiol.">
        <title>The Global Catalogue of Microorganisms (GCM) 10K type strain sequencing project: providing services to taxonomists for standard genome sequencing and annotation.</title>
        <authorList>
            <consortium name="The Broad Institute Genomics Platform"/>
            <consortium name="The Broad Institute Genome Sequencing Center for Infectious Disease"/>
            <person name="Wu L."/>
            <person name="Ma J."/>
        </authorList>
    </citation>
    <scope>NUCLEOTIDE SEQUENCE [LARGE SCALE GENOMIC DNA]</scope>
    <source>
        <strain evidence="9">JCM 6833</strain>
    </source>
</reference>
<evidence type="ECO:0000313" key="8">
    <source>
        <dbReference type="EMBL" id="GAA2581382.1"/>
    </source>
</evidence>
<dbReference type="GO" id="GO:0016301">
    <property type="term" value="F:kinase activity"/>
    <property type="evidence" value="ECO:0007669"/>
    <property type="project" value="UniProtKB-KW"/>
</dbReference>
<dbReference type="InterPro" id="IPR001057">
    <property type="entry name" value="Glu/AcGlu_kinase"/>
</dbReference>
<dbReference type="Proteomes" id="UP001501509">
    <property type="component" value="Unassembled WGS sequence"/>
</dbReference>
<dbReference type="SUPFAM" id="SSF53633">
    <property type="entry name" value="Carbamate kinase-like"/>
    <property type="match status" value="1"/>
</dbReference>
<evidence type="ECO:0000256" key="5">
    <source>
        <dbReference type="ARBA" id="ARBA00022840"/>
    </source>
</evidence>
<keyword evidence="3" id="KW-0547">Nucleotide-binding</keyword>
<evidence type="ECO:0000313" key="9">
    <source>
        <dbReference type="Proteomes" id="UP001501509"/>
    </source>
</evidence>
<organism evidence="8 9">
    <name type="scientific">Actinomadura fulvescens</name>
    <dbReference type="NCBI Taxonomy" id="46160"/>
    <lineage>
        <taxon>Bacteria</taxon>
        <taxon>Bacillati</taxon>
        <taxon>Actinomycetota</taxon>
        <taxon>Actinomycetes</taxon>
        <taxon>Streptosporangiales</taxon>
        <taxon>Thermomonosporaceae</taxon>
        <taxon>Actinomadura</taxon>
    </lineage>
</organism>
<dbReference type="PRINTS" id="PR00474">
    <property type="entry name" value="GLU5KINASE"/>
</dbReference>
<keyword evidence="5" id="KW-0067">ATP-binding</keyword>
<keyword evidence="9" id="KW-1185">Reference proteome</keyword>
<protein>
    <submittedName>
        <fullName evidence="8">[LysW]-aminoadipate kinase</fullName>
    </submittedName>
</protein>
<dbReference type="InterPro" id="IPR036393">
    <property type="entry name" value="AceGlu_kinase-like_sf"/>
</dbReference>
<dbReference type="PANTHER" id="PTHR23342">
    <property type="entry name" value="N-ACETYLGLUTAMATE SYNTHASE"/>
    <property type="match status" value="1"/>
</dbReference>
<keyword evidence="4 8" id="KW-0418">Kinase</keyword>
<keyword evidence="2" id="KW-0808">Transferase</keyword>
<dbReference type="InterPro" id="IPR001048">
    <property type="entry name" value="Asp/Glu/Uridylate_kinase"/>
</dbReference>
<dbReference type="PIRSF" id="PIRSF000728">
    <property type="entry name" value="NAGK"/>
    <property type="match status" value="1"/>
</dbReference>
<comment type="caution">
    <text evidence="8">The sequence shown here is derived from an EMBL/GenBank/DDBJ whole genome shotgun (WGS) entry which is preliminary data.</text>
</comment>
<evidence type="ECO:0000256" key="2">
    <source>
        <dbReference type="ARBA" id="ARBA00022679"/>
    </source>
</evidence>
<comment type="pathway">
    <text evidence="6">Amino-acid biosynthesis.</text>
</comment>
<evidence type="ECO:0000256" key="6">
    <source>
        <dbReference type="ARBA" id="ARBA00029440"/>
    </source>
</evidence>
<name>A0ABP6BQB8_9ACTN</name>
<feature type="domain" description="Aspartate/glutamate/uridylate kinase" evidence="7">
    <location>
        <begin position="5"/>
        <end position="249"/>
    </location>
</feature>
<dbReference type="NCBIfam" id="TIGR00761">
    <property type="entry name" value="argB"/>
    <property type="match status" value="1"/>
</dbReference>
<evidence type="ECO:0000256" key="4">
    <source>
        <dbReference type="ARBA" id="ARBA00022777"/>
    </source>
</evidence>
<evidence type="ECO:0000259" key="7">
    <source>
        <dbReference type="Pfam" id="PF00696"/>
    </source>
</evidence>
<evidence type="ECO:0000256" key="1">
    <source>
        <dbReference type="ARBA" id="ARBA00022605"/>
    </source>
</evidence>
<dbReference type="PANTHER" id="PTHR23342:SF20">
    <property type="entry name" value="[LYSW]-AMINOADIPATE KINASE"/>
    <property type="match status" value="1"/>
</dbReference>
<dbReference type="InterPro" id="IPR004662">
    <property type="entry name" value="AcgluKinase_fam"/>
</dbReference>
<sequence length="280" mass="27687">MERAVVVKAGGNAAVDARRICADVGALVAAGRRVILVHGGSADIDSLAGRLGVARRRLRAPDGVATRHTDAAMLEVVTLALAGAVKPRLVTALAAEGVRAAGLTGLDAGLLRARRKRAHRAVVGGRTTVVRDDHSGRIVAVAADVLSALTARGIVPVVSPPALAEDGLPVNADADRAAAAVAGAVGASALVLLTGAPGVLADPARAESVLAACAVPASGPPPCTGGGMGTKLIAAREALLAGVPEVLVADGRVTAPVRAALAGSGTRITIAEESQEGRPR</sequence>
<keyword evidence="1" id="KW-0028">Amino-acid biosynthesis</keyword>